<comment type="caution">
    <text evidence="2">The sequence shown here is derived from an EMBL/GenBank/DDBJ whole genome shotgun (WGS) entry which is preliminary data.</text>
</comment>
<evidence type="ECO:0000256" key="1">
    <source>
        <dbReference type="SAM" id="Phobius"/>
    </source>
</evidence>
<keyword evidence="3" id="KW-1185">Reference proteome</keyword>
<dbReference type="Proteomes" id="UP001470230">
    <property type="component" value="Unassembled WGS sequence"/>
</dbReference>
<dbReference type="EMBL" id="JAPFFF010000040">
    <property type="protein sequence ID" value="KAK8841781.1"/>
    <property type="molecule type" value="Genomic_DNA"/>
</dbReference>
<feature type="transmembrane region" description="Helical" evidence="1">
    <location>
        <begin position="71"/>
        <end position="93"/>
    </location>
</feature>
<organism evidence="2 3">
    <name type="scientific">Tritrichomonas musculus</name>
    <dbReference type="NCBI Taxonomy" id="1915356"/>
    <lineage>
        <taxon>Eukaryota</taxon>
        <taxon>Metamonada</taxon>
        <taxon>Parabasalia</taxon>
        <taxon>Tritrichomonadida</taxon>
        <taxon>Tritrichomonadidae</taxon>
        <taxon>Tritrichomonas</taxon>
    </lineage>
</organism>
<keyword evidence="1" id="KW-0472">Membrane</keyword>
<reference evidence="2 3" key="1">
    <citation type="submission" date="2024-04" db="EMBL/GenBank/DDBJ databases">
        <title>Tritrichomonas musculus Genome.</title>
        <authorList>
            <person name="Alves-Ferreira E."/>
            <person name="Grigg M."/>
            <person name="Lorenzi H."/>
            <person name="Galac M."/>
        </authorList>
    </citation>
    <scope>NUCLEOTIDE SEQUENCE [LARGE SCALE GENOMIC DNA]</scope>
    <source>
        <strain evidence="2 3">EAF2021</strain>
    </source>
</reference>
<sequence>MESKTKIETENNKPVSITIVSNNKNIDQSKLNGLFDFDPKSVVIEDIFYNEEPDTKPKSASKKNKLTTTGIVAIVVVAAVIVIVAFIGVIFAVREKRKGQVENSCKDISG</sequence>
<name>A0ABR2H6J5_9EUKA</name>
<proteinExistence type="predicted"/>
<gene>
    <name evidence="2" type="ORF">M9Y10_026730</name>
</gene>
<keyword evidence="1" id="KW-1133">Transmembrane helix</keyword>
<keyword evidence="1" id="KW-0812">Transmembrane</keyword>
<evidence type="ECO:0000313" key="3">
    <source>
        <dbReference type="Proteomes" id="UP001470230"/>
    </source>
</evidence>
<accession>A0ABR2H6J5</accession>
<evidence type="ECO:0000313" key="2">
    <source>
        <dbReference type="EMBL" id="KAK8841781.1"/>
    </source>
</evidence>
<protein>
    <submittedName>
        <fullName evidence="2">Uncharacterized protein</fullName>
    </submittedName>
</protein>